<organism evidence="2 3">
    <name type="scientific">Lolliginicoccus lacisalsi</name>
    <dbReference type="NCBI Taxonomy" id="2742202"/>
    <lineage>
        <taxon>Bacteria</taxon>
        <taxon>Bacillati</taxon>
        <taxon>Actinomycetota</taxon>
        <taxon>Actinomycetes</taxon>
        <taxon>Mycobacteriales</taxon>
        <taxon>Hoyosellaceae</taxon>
        <taxon>Lolliginicoccus</taxon>
    </lineage>
</organism>
<dbReference type="RefSeq" id="WP_192039510.1">
    <property type="nucleotide sequence ID" value="NZ_JACYWE010000006.1"/>
</dbReference>
<name>A0A927PMT1_9ACTN</name>
<dbReference type="Proteomes" id="UP000642993">
    <property type="component" value="Unassembled WGS sequence"/>
</dbReference>
<keyword evidence="3" id="KW-1185">Reference proteome</keyword>
<dbReference type="EMBL" id="JACYWE010000006">
    <property type="protein sequence ID" value="MBD8507052.1"/>
    <property type="molecule type" value="Genomic_DNA"/>
</dbReference>
<sequence>MKLQPLSLFVKHDGQSARSHATCVYRCGDACSQEVPNTSGNEYFGDVVRAAVTRRRVLHGGAVAALGIGASTVLAACGTSDSATGAQASASPTSSGGSELPPPPRGLDFEPVPPNTEDAVRVPSGYSSDVVIRWGDPVLDGAPAWDFSNQNAEAQEQQFGYNNDFAGLLPIEGSPNDHLLVVSHEYTNEPAMFPGYDEENPTEEQVRTAWAAHGISVVKVRGNAGDGRLVPAGSEYNRRLTVTSEFRLVGPAAGSDLVRTSADPSGTIVRGTLNNCAGGVTPWGTILSGEENFNQYFGNSDQVAEEPAATRLARYGMPEGASRRAWERFDSRFDVPSEPNEPNRFGYIVEINPWDPASTPVKHTAMGRFKHEGATIHVTDDGSVIAYMGDDERFDYIYKFVSAKKIQQGNGAAAMRHNMTILDEGTLYVARFDGNSPASEIDGSGSLPGDGAFDGTGTWIPLLRATADGAESLIDGFTADEVAVFTRLAADEAGATKMDRPEDIEASPRTGKVYCALTNNSRRGVDDNPRVDEANPRNENKNGQIIEITDDHTGTSLTWNLLLVCGDPATADTYYGGFDKEQVSPISCPDNVAFDPDGNLWISTDGNALGANDGLFSVVLDGPRRGETRQFLSVPVGAETCGPIITENRYIVCVQHPGELDDATIENPASHWPEGGDAQPRSAVVVAWKA</sequence>
<protein>
    <submittedName>
        <fullName evidence="2">PhoX family phosphatase</fullName>
    </submittedName>
</protein>
<dbReference type="PANTHER" id="PTHR35399:SF2">
    <property type="entry name" value="DUF839 DOMAIN-CONTAINING PROTEIN"/>
    <property type="match status" value="1"/>
</dbReference>
<feature type="region of interest" description="Disordered" evidence="1">
    <location>
        <begin position="82"/>
        <end position="122"/>
    </location>
</feature>
<dbReference type="AlphaFoldDB" id="A0A927PMT1"/>
<feature type="region of interest" description="Disordered" evidence="1">
    <location>
        <begin position="521"/>
        <end position="541"/>
    </location>
</feature>
<dbReference type="InterPro" id="IPR008557">
    <property type="entry name" value="PhoX"/>
</dbReference>
<dbReference type="PANTHER" id="PTHR35399">
    <property type="entry name" value="SLR8030 PROTEIN"/>
    <property type="match status" value="1"/>
</dbReference>
<dbReference type="Pfam" id="PF05787">
    <property type="entry name" value="PhoX"/>
    <property type="match status" value="1"/>
</dbReference>
<evidence type="ECO:0000313" key="3">
    <source>
        <dbReference type="Proteomes" id="UP000642993"/>
    </source>
</evidence>
<reference evidence="2" key="1">
    <citation type="submission" date="2020-09" db="EMBL/GenBank/DDBJ databases">
        <title>Hoyosella lacisalsi sp. nov., a halotolerant actinobacterium isolated from soil of Lake Gudzhirganskoe.</title>
        <authorList>
            <person name="Yang Q."/>
            <person name="Guo P.Y."/>
            <person name="Liu S.W."/>
            <person name="Li F.N."/>
            <person name="Sun C.H."/>
        </authorList>
    </citation>
    <scope>NUCLEOTIDE SEQUENCE</scope>
    <source>
        <strain evidence="2">G463</strain>
    </source>
</reference>
<evidence type="ECO:0000313" key="2">
    <source>
        <dbReference type="EMBL" id="MBD8507052.1"/>
    </source>
</evidence>
<dbReference type="SUPFAM" id="SSF101898">
    <property type="entry name" value="NHL repeat"/>
    <property type="match status" value="1"/>
</dbReference>
<comment type="caution">
    <text evidence="2">The sequence shown here is derived from an EMBL/GenBank/DDBJ whole genome shotgun (WGS) entry which is preliminary data.</text>
</comment>
<evidence type="ECO:0000256" key="1">
    <source>
        <dbReference type="SAM" id="MobiDB-lite"/>
    </source>
</evidence>
<feature type="compositionally biased region" description="Basic and acidic residues" evidence="1">
    <location>
        <begin position="523"/>
        <end position="540"/>
    </location>
</feature>
<gene>
    <name evidence="2" type="ORF">HT102_11190</name>
</gene>
<accession>A0A927PMT1</accession>
<feature type="compositionally biased region" description="Polar residues" evidence="1">
    <location>
        <begin position="82"/>
        <end position="97"/>
    </location>
</feature>
<proteinExistence type="predicted"/>